<evidence type="ECO:0000313" key="1">
    <source>
        <dbReference type="EMBL" id="GHB31048.1"/>
    </source>
</evidence>
<gene>
    <name evidence="1" type="ORF">GCM10007094_19370</name>
</gene>
<protein>
    <submittedName>
        <fullName evidence="1">Uncharacterized protein</fullName>
    </submittedName>
</protein>
<accession>A0ABQ3EBE8</accession>
<keyword evidence="2" id="KW-1185">Reference proteome</keyword>
<dbReference type="Proteomes" id="UP000637980">
    <property type="component" value="Unassembled WGS sequence"/>
</dbReference>
<reference evidence="2" key="1">
    <citation type="journal article" date="2019" name="Int. J. Syst. Evol. Microbiol.">
        <title>The Global Catalogue of Microorganisms (GCM) 10K type strain sequencing project: providing services to taxonomists for standard genome sequencing and annotation.</title>
        <authorList>
            <consortium name="The Broad Institute Genomics Platform"/>
            <consortium name="The Broad Institute Genome Sequencing Center for Infectious Disease"/>
            <person name="Wu L."/>
            <person name="Ma J."/>
        </authorList>
    </citation>
    <scope>NUCLEOTIDE SEQUENCE [LARGE SCALE GENOMIC DNA]</scope>
    <source>
        <strain evidence="2">KCTC 12861</strain>
    </source>
</reference>
<proteinExistence type="predicted"/>
<organism evidence="1 2">
    <name type="scientific">Pseudovibrio japonicus</name>
    <dbReference type="NCBI Taxonomy" id="366534"/>
    <lineage>
        <taxon>Bacteria</taxon>
        <taxon>Pseudomonadati</taxon>
        <taxon>Pseudomonadota</taxon>
        <taxon>Alphaproteobacteria</taxon>
        <taxon>Hyphomicrobiales</taxon>
        <taxon>Stappiaceae</taxon>
        <taxon>Pseudovibrio</taxon>
    </lineage>
</organism>
<sequence length="76" mass="8574">MFAQSSARSGEEKATPQFKAFLTCPFIRFSHGLIWNLNRPLIVLQQRLSQMGVAWLPARNKPASGLQFVAHRALHV</sequence>
<evidence type="ECO:0000313" key="2">
    <source>
        <dbReference type="Proteomes" id="UP000637980"/>
    </source>
</evidence>
<dbReference type="EMBL" id="BMXE01000003">
    <property type="protein sequence ID" value="GHB31048.1"/>
    <property type="molecule type" value="Genomic_DNA"/>
</dbReference>
<name>A0ABQ3EBE8_9HYPH</name>
<comment type="caution">
    <text evidence="1">The sequence shown here is derived from an EMBL/GenBank/DDBJ whole genome shotgun (WGS) entry which is preliminary data.</text>
</comment>